<name>A0A6G0W2Q6_APHCR</name>
<sequence length="1149" mass="132049">INIPKMIKSQRSKRRKLKHELSYIFHQSPFLNNASKSEENLNSVPCKLSIDTGSLSHPTTSKDTIESLTKAPSITTSDTIFMPIDNEHIIPSENAKLFSNEINSYVKSENSTSDEFSIKNFLRHWATEYNVTHVTLNGLLKGLKNHVCFNNLPVDSRTLLGTPKNVCNNIRNVEPGIYYHFGLAAGICRFIPKNVTDVKVSIGIDGLPLSKSNNGQFWPILASIIIDSHLPKKVFPVGIYYGSEKPKDSNDFLFDFINETKELIMNGMIVNELKISVSIHVFCCDAPAKSFILKVKGHTGFSSCTRCIIEGEYLNNRVCFPYSHLKPTERSHQAYLSKLDEDYHTSNQSLTRLIELPGFDCVKSFSLDYMHLVCLGVMKKLLFIWVRGPLNVRLPYKKIKELSTTLLSLKPFISSDFVRNIRGIQDLNRWKATEFRLFLIYLGTIVLKNILRTDCYVHFMSLNISMLILLSPDRGHMLDYARQLLDYFVKHFEVLYGKHYVSHNIHGLLHICDDYELYGPLDNCSTFNFENYMKELKSLLRKHEKPLHQIINRNIEIHNNYATGGFDDEMKNLSININQNYDKPLLKQQHTNGPTMEITGLQYYVLCFNNINIKIKYEKDSYILTKDQQIVKCLNIVMQKNSETVIIGKSFKFKSAFFNDPIDSTILDIFIITASMPIQLMAFWDVVHFLNDDSVEAVPHMWFKNNKCAWPKNPKQIKKFIEKRKIPNLDEFVFYPARKFKDKSYASLSEARSKSIKAVLKSDLSTTEDDRVKHKRLRRRKCSSVSPNLKRKISKSSHSITDTFPPRYKVVKEHTSKKSEEVKDYVDSCGDDSDKDLHWKPKTNSIFDKISDNDDGNDDSTGIKYLSPASDNFKIVSDTNKINSNNYEIQIINSPVGKWSVEKNDDTTMIYEKSIDGNSLHIKRVLFSNDEDKKNEKSAFKLLDSTSKLMKPKFCLGNSVINDNNNGPLIKETANDFQKFVMNNLINLKYEIGLMSTMVRSNYSNIEVLMNKISNNNFNSISSCNDEFNIDQLLPVKSESELKAIEDNLKINDFKTSLVTKLSVLIDNNDLGNSVRRIVGRMFDDNILSYYSLFGFKQKLSFSNLLSYRVIIDSIRKSVKYNSIPEKDIDSCLGIWLSHAPFRIKKKES</sequence>
<evidence type="ECO:0008006" key="3">
    <source>
        <dbReference type="Google" id="ProtNLM"/>
    </source>
</evidence>
<feature type="non-terminal residue" evidence="1">
    <location>
        <position position="1149"/>
    </location>
</feature>
<protein>
    <recommendedName>
        <fullName evidence="3">DUF4806 domain-containing protein</fullName>
    </recommendedName>
</protein>
<dbReference type="EMBL" id="VUJU01009308">
    <property type="protein sequence ID" value="KAF0721071.1"/>
    <property type="molecule type" value="Genomic_DNA"/>
</dbReference>
<accession>A0A6G0W2Q6</accession>
<dbReference type="Proteomes" id="UP000478052">
    <property type="component" value="Unassembled WGS sequence"/>
</dbReference>
<feature type="non-terminal residue" evidence="1">
    <location>
        <position position="1"/>
    </location>
</feature>
<gene>
    <name evidence="1" type="ORF">FWK35_00028736</name>
</gene>
<dbReference type="PANTHER" id="PTHR33053:SF24">
    <property type="entry name" value="TRANSPOSASE DOMAIN-CONTAINING PROTEIN"/>
    <property type="match status" value="1"/>
</dbReference>
<evidence type="ECO:0000313" key="2">
    <source>
        <dbReference type="Proteomes" id="UP000478052"/>
    </source>
</evidence>
<dbReference type="OrthoDB" id="10015795at2759"/>
<proteinExistence type="predicted"/>
<dbReference type="PANTHER" id="PTHR33053">
    <property type="entry name" value="PROTEIN, PUTATIVE-RELATED"/>
    <property type="match status" value="1"/>
</dbReference>
<dbReference type="AlphaFoldDB" id="A0A6G0W2Q6"/>
<reference evidence="1 2" key="1">
    <citation type="submission" date="2019-08" db="EMBL/GenBank/DDBJ databases">
        <title>Whole genome of Aphis craccivora.</title>
        <authorList>
            <person name="Voronova N.V."/>
            <person name="Shulinski R.S."/>
            <person name="Bandarenka Y.V."/>
            <person name="Zhorov D.G."/>
            <person name="Warner D."/>
        </authorList>
    </citation>
    <scope>NUCLEOTIDE SEQUENCE [LARGE SCALE GENOMIC DNA]</scope>
    <source>
        <strain evidence="1">180601</strain>
        <tissue evidence="1">Whole Body</tissue>
    </source>
</reference>
<comment type="caution">
    <text evidence="1">The sequence shown here is derived from an EMBL/GenBank/DDBJ whole genome shotgun (WGS) entry which is preliminary data.</text>
</comment>
<evidence type="ECO:0000313" key="1">
    <source>
        <dbReference type="EMBL" id="KAF0721071.1"/>
    </source>
</evidence>
<organism evidence="1 2">
    <name type="scientific">Aphis craccivora</name>
    <name type="common">Cowpea aphid</name>
    <dbReference type="NCBI Taxonomy" id="307492"/>
    <lineage>
        <taxon>Eukaryota</taxon>
        <taxon>Metazoa</taxon>
        <taxon>Ecdysozoa</taxon>
        <taxon>Arthropoda</taxon>
        <taxon>Hexapoda</taxon>
        <taxon>Insecta</taxon>
        <taxon>Pterygota</taxon>
        <taxon>Neoptera</taxon>
        <taxon>Paraneoptera</taxon>
        <taxon>Hemiptera</taxon>
        <taxon>Sternorrhyncha</taxon>
        <taxon>Aphidomorpha</taxon>
        <taxon>Aphidoidea</taxon>
        <taxon>Aphididae</taxon>
        <taxon>Aphidini</taxon>
        <taxon>Aphis</taxon>
        <taxon>Aphis</taxon>
    </lineage>
</organism>
<keyword evidence="2" id="KW-1185">Reference proteome</keyword>